<dbReference type="EMBL" id="BAAADV010000001">
    <property type="protein sequence ID" value="GAA0660409.1"/>
    <property type="molecule type" value="Genomic_DNA"/>
</dbReference>
<dbReference type="GO" id="GO:0003676">
    <property type="term" value="F:nucleic acid binding"/>
    <property type="evidence" value="ECO:0007669"/>
    <property type="project" value="InterPro"/>
</dbReference>
<dbReference type="InterPro" id="IPR051319">
    <property type="entry name" value="Oligoribo/pAp-PDE_c-di-AMP_PDE"/>
</dbReference>
<accession>A0AAV3T581</accession>
<name>A0AAV3T581_9EURY</name>
<dbReference type="SUPFAM" id="SSF51735">
    <property type="entry name" value="NAD(P)-binding Rossmann-fold domains"/>
    <property type="match status" value="1"/>
</dbReference>
<evidence type="ECO:0000313" key="6">
    <source>
        <dbReference type="Proteomes" id="UP001500420"/>
    </source>
</evidence>
<reference evidence="5 6" key="1">
    <citation type="journal article" date="2019" name="Int. J. Syst. Evol. Microbiol.">
        <title>The Global Catalogue of Microorganisms (GCM) 10K type strain sequencing project: providing services to taxonomists for standard genome sequencing and annotation.</title>
        <authorList>
            <consortium name="The Broad Institute Genomics Platform"/>
            <consortium name="The Broad Institute Genome Sequencing Center for Infectious Disease"/>
            <person name="Wu L."/>
            <person name="Ma J."/>
        </authorList>
    </citation>
    <scope>NUCLEOTIDE SEQUENCE [LARGE SCALE GENOMIC DNA]</scope>
    <source>
        <strain evidence="5 6">JCM 16328</strain>
    </source>
</reference>
<keyword evidence="6" id="KW-1185">Reference proteome</keyword>
<feature type="domain" description="RCK N-terminal" evidence="3">
    <location>
        <begin position="5"/>
        <end position="97"/>
    </location>
</feature>
<evidence type="ECO:0000256" key="1">
    <source>
        <dbReference type="SAM" id="MobiDB-lite"/>
    </source>
</evidence>
<feature type="domain" description="DHHA1" evidence="4">
    <location>
        <begin position="357"/>
        <end position="455"/>
    </location>
</feature>
<dbReference type="Pfam" id="PF02272">
    <property type="entry name" value="DHHA1"/>
    <property type="match status" value="1"/>
</dbReference>
<feature type="region of interest" description="Disordered" evidence="1">
    <location>
        <begin position="34"/>
        <end position="60"/>
    </location>
</feature>
<evidence type="ECO:0000259" key="4">
    <source>
        <dbReference type="Pfam" id="PF02272"/>
    </source>
</evidence>
<evidence type="ECO:0000313" key="5">
    <source>
        <dbReference type="EMBL" id="GAA0660409.1"/>
    </source>
</evidence>
<dbReference type="Pfam" id="PF01368">
    <property type="entry name" value="DHH"/>
    <property type="match status" value="1"/>
</dbReference>
<dbReference type="Gene3D" id="3.90.1640.10">
    <property type="entry name" value="inorganic pyrophosphatase (n-terminal core)"/>
    <property type="match status" value="1"/>
</dbReference>
<feature type="domain" description="DDH" evidence="2">
    <location>
        <begin position="155"/>
        <end position="299"/>
    </location>
</feature>
<dbReference type="Gene3D" id="3.40.50.720">
    <property type="entry name" value="NAD(P)-binding Rossmann-like Domain"/>
    <property type="match status" value="1"/>
</dbReference>
<evidence type="ECO:0000259" key="2">
    <source>
        <dbReference type="Pfam" id="PF01368"/>
    </source>
</evidence>
<sequence length="525" mass="56518">MVTRLVLGSGAVCQALVDRTAENGRSLHIVTDDAGRTDTLRGDNRRVTETDPADPEELEAAQPTADVVFVGSDEPSQNAAIARAARTVYPGAMIVAYTGYRPTDADRRRIERHADRLIDPGVATASRVLNVVSGETGERTRKLRRTLRDVDGPLAVVAHDNPDPDAIASALALARLADAIGVDAQACYYGEITHQENRALVNLLDLDLRQLDADDPDHLEEFAGFALVDHSRAGVNDQLPEDLPIDVVVDHHPPRGPVDAEFVDIRSTVGATSTLLTEYFAEFGVEIDETVATALLYGIRIDTWDFTREVAQSDFEAAGTLVPHADVGLLERVESPSISGDTLETVAAAIRNRERKGSILTSFVGELSDRDALAQAADRLLDMEGVTTTVVFGLLDGVVYASARAQGSELDLGETLRLAYNRIGSAGGHTDMAGAQIPVGMLATADEDGEATNDAIESVLRERFFDALRERPFELPNEYLSAVSEFEFPLRSEDGHEELAPEGSVGADAPSERTPPDGESERGDE</sequence>
<dbReference type="RefSeq" id="WP_343771794.1">
    <property type="nucleotide sequence ID" value="NZ_BAAADV010000001.1"/>
</dbReference>
<proteinExistence type="predicted"/>
<dbReference type="Proteomes" id="UP001500420">
    <property type="component" value="Unassembled WGS sequence"/>
</dbReference>
<dbReference type="InterPro" id="IPR003156">
    <property type="entry name" value="DHHA1_dom"/>
</dbReference>
<dbReference type="InterPro" id="IPR038763">
    <property type="entry name" value="DHH_sf"/>
</dbReference>
<dbReference type="PANTHER" id="PTHR47618">
    <property type="entry name" value="BIFUNCTIONAL OLIGORIBONUCLEASE AND PAP PHOSPHATASE NRNA"/>
    <property type="match status" value="1"/>
</dbReference>
<dbReference type="Pfam" id="PF02254">
    <property type="entry name" value="TrkA_N"/>
    <property type="match status" value="1"/>
</dbReference>
<dbReference type="AlphaFoldDB" id="A0AAV3T581"/>
<evidence type="ECO:0000259" key="3">
    <source>
        <dbReference type="Pfam" id="PF02254"/>
    </source>
</evidence>
<comment type="caution">
    <text evidence="5">The sequence shown here is derived from an EMBL/GenBank/DDBJ whole genome shotgun (WGS) entry which is preliminary data.</text>
</comment>
<feature type="region of interest" description="Disordered" evidence="1">
    <location>
        <begin position="491"/>
        <end position="525"/>
    </location>
</feature>
<protein>
    <submittedName>
        <fullName evidence="5">DHHA1 domain-containing protein</fullName>
    </submittedName>
</protein>
<dbReference type="InterPro" id="IPR036291">
    <property type="entry name" value="NAD(P)-bd_dom_sf"/>
</dbReference>
<dbReference type="SUPFAM" id="SSF64182">
    <property type="entry name" value="DHH phosphoesterases"/>
    <property type="match status" value="1"/>
</dbReference>
<dbReference type="InterPro" id="IPR001667">
    <property type="entry name" value="DDH_dom"/>
</dbReference>
<dbReference type="InterPro" id="IPR003148">
    <property type="entry name" value="RCK_N"/>
</dbReference>
<feature type="compositionally biased region" description="Basic and acidic residues" evidence="1">
    <location>
        <begin position="34"/>
        <end position="49"/>
    </location>
</feature>
<gene>
    <name evidence="5" type="ORF">GCM10009020_00460</name>
</gene>
<organism evidence="5 6">
    <name type="scientific">Natronoarchaeum mannanilyticum</name>
    <dbReference type="NCBI Taxonomy" id="926360"/>
    <lineage>
        <taxon>Archaea</taxon>
        <taxon>Methanobacteriati</taxon>
        <taxon>Methanobacteriota</taxon>
        <taxon>Stenosarchaea group</taxon>
        <taxon>Halobacteria</taxon>
        <taxon>Halobacteriales</taxon>
        <taxon>Natronoarchaeaceae</taxon>
    </lineage>
</organism>
<dbReference type="GO" id="GO:0006813">
    <property type="term" value="P:potassium ion transport"/>
    <property type="evidence" value="ECO:0007669"/>
    <property type="project" value="InterPro"/>
</dbReference>
<dbReference type="PANTHER" id="PTHR47618:SF1">
    <property type="entry name" value="BIFUNCTIONAL OLIGORIBONUCLEASE AND PAP PHOSPHATASE NRNA"/>
    <property type="match status" value="1"/>
</dbReference>
<feature type="compositionally biased region" description="Basic and acidic residues" evidence="1">
    <location>
        <begin position="510"/>
        <end position="525"/>
    </location>
</feature>